<accession>A0A699VSV9</accession>
<sequence>LCNGSYINDFIDKPDVGKSSQPCGKELEIDSDDEDVGKQFELVDGVIYLSFDPKLPWNEMKPTLGLRFEHPEQLKEL</sequence>
<comment type="caution">
    <text evidence="1">The sequence shown here is derived from an EMBL/GenBank/DDBJ whole genome shotgun (WGS) entry which is preliminary data.</text>
</comment>
<dbReference type="AlphaFoldDB" id="A0A699VSV9"/>
<reference evidence="1" key="1">
    <citation type="journal article" date="2019" name="Sci. Rep.">
        <title>Draft genome of Tanacetum cinerariifolium, the natural source of mosquito coil.</title>
        <authorList>
            <person name="Yamashiro T."/>
            <person name="Shiraishi A."/>
            <person name="Satake H."/>
            <person name="Nakayama K."/>
        </authorList>
    </citation>
    <scope>NUCLEOTIDE SEQUENCE</scope>
</reference>
<dbReference type="EMBL" id="BKCJ011498393">
    <property type="protein sequence ID" value="GFD38277.1"/>
    <property type="molecule type" value="Genomic_DNA"/>
</dbReference>
<keyword evidence="1" id="KW-0808">Transferase</keyword>
<proteinExistence type="predicted"/>
<name>A0A699VSV9_TANCI</name>
<organism evidence="1">
    <name type="scientific">Tanacetum cinerariifolium</name>
    <name type="common">Dalmatian daisy</name>
    <name type="synonym">Chrysanthemum cinerariifolium</name>
    <dbReference type="NCBI Taxonomy" id="118510"/>
    <lineage>
        <taxon>Eukaryota</taxon>
        <taxon>Viridiplantae</taxon>
        <taxon>Streptophyta</taxon>
        <taxon>Embryophyta</taxon>
        <taxon>Tracheophyta</taxon>
        <taxon>Spermatophyta</taxon>
        <taxon>Magnoliopsida</taxon>
        <taxon>eudicotyledons</taxon>
        <taxon>Gunneridae</taxon>
        <taxon>Pentapetalae</taxon>
        <taxon>asterids</taxon>
        <taxon>campanulids</taxon>
        <taxon>Asterales</taxon>
        <taxon>Asteraceae</taxon>
        <taxon>Asteroideae</taxon>
        <taxon>Anthemideae</taxon>
        <taxon>Anthemidinae</taxon>
        <taxon>Tanacetum</taxon>
    </lineage>
</organism>
<protein>
    <submittedName>
        <fullName evidence="1">S-adenosyl-L-methionine-dependent methyltransferase</fullName>
    </submittedName>
</protein>
<keyword evidence="1" id="KW-0489">Methyltransferase</keyword>
<gene>
    <name evidence="1" type="ORF">Tci_910246</name>
</gene>
<dbReference type="GO" id="GO:0008168">
    <property type="term" value="F:methyltransferase activity"/>
    <property type="evidence" value="ECO:0007669"/>
    <property type="project" value="UniProtKB-KW"/>
</dbReference>
<feature type="non-terminal residue" evidence="1">
    <location>
        <position position="1"/>
    </location>
</feature>
<evidence type="ECO:0000313" key="1">
    <source>
        <dbReference type="EMBL" id="GFD38277.1"/>
    </source>
</evidence>
<dbReference type="GO" id="GO:0032259">
    <property type="term" value="P:methylation"/>
    <property type="evidence" value="ECO:0007669"/>
    <property type="project" value="UniProtKB-KW"/>
</dbReference>